<protein>
    <recommendedName>
        <fullName evidence="3">VWA-like domain-containing protein</fullName>
    </recommendedName>
</protein>
<dbReference type="EMBL" id="VTTN01000004">
    <property type="protein sequence ID" value="KAA0596117.1"/>
    <property type="molecule type" value="Genomic_DNA"/>
</dbReference>
<dbReference type="InterPro" id="IPR036465">
    <property type="entry name" value="vWFA_dom_sf"/>
</dbReference>
<dbReference type="OrthoDB" id="9761650at2"/>
<sequence length="336" mass="38050">MDARAAGSVWRIFWRSRRFTGPRVCLVKVRFLYIRPLDRYLTLTRERDVIELPIEDDLDINGWDIAKALTLLGKANPVLFEWLASPIRYRADEEPVRMVQAFAGRVAHRTAATHHDRSLAAGNLRRHIDGQDRVRLKKYFYGIRNLHVRTISGSVPWLSAHPPLEWNVELARWLDERFSFARPSRRQAGTPDIPRPSRRPAFGTVEDRTFGVLLDSSGSMDRVLLGKALGAIASYATAKDVRHVRVVFCDAATYDQCYVDVLEIVGRLTVRGRGGTVLQPGIDLLEDAEDFPRDAPLLVITDGYCDTMSIRRDHALLIPAGGHLPIVPRGPVFRVR</sequence>
<proteinExistence type="predicted"/>
<dbReference type="PANTHER" id="PTHR38730">
    <property type="entry name" value="SLL7028 PROTEIN"/>
    <property type="match status" value="1"/>
</dbReference>
<dbReference type="Proteomes" id="UP000324927">
    <property type="component" value="Unassembled WGS sequence"/>
</dbReference>
<keyword evidence="2" id="KW-1185">Reference proteome</keyword>
<reference evidence="1 2" key="1">
    <citation type="submission" date="2019-08" db="EMBL/GenBank/DDBJ databases">
        <authorList>
            <person name="Grouzdev D."/>
            <person name="Tikhonova E."/>
            <person name="Kravchenko I."/>
        </authorList>
    </citation>
    <scope>NUCLEOTIDE SEQUENCE [LARGE SCALE GENOMIC DNA]</scope>
    <source>
        <strain evidence="1 2">59b</strain>
    </source>
</reference>
<evidence type="ECO:0000313" key="2">
    <source>
        <dbReference type="Proteomes" id="UP000324927"/>
    </source>
</evidence>
<comment type="caution">
    <text evidence="1">The sequence shown here is derived from an EMBL/GenBank/DDBJ whole genome shotgun (WGS) entry which is preliminary data.</text>
</comment>
<dbReference type="InterPro" id="IPR018775">
    <property type="entry name" value="RlaP"/>
</dbReference>
<accession>A0A5A9GNZ2</accession>
<dbReference type="AlphaFoldDB" id="A0A5A9GNZ2"/>
<dbReference type="SUPFAM" id="SSF53300">
    <property type="entry name" value="vWA-like"/>
    <property type="match status" value="1"/>
</dbReference>
<organism evidence="1 2">
    <name type="scientific">Azospirillum lipoferum</name>
    <dbReference type="NCBI Taxonomy" id="193"/>
    <lineage>
        <taxon>Bacteria</taxon>
        <taxon>Pseudomonadati</taxon>
        <taxon>Pseudomonadota</taxon>
        <taxon>Alphaproteobacteria</taxon>
        <taxon>Rhodospirillales</taxon>
        <taxon>Azospirillaceae</taxon>
        <taxon>Azospirillum</taxon>
    </lineage>
</organism>
<name>A0A5A9GNZ2_AZOLI</name>
<gene>
    <name evidence="1" type="ORF">FZ942_13155</name>
</gene>
<dbReference type="Pfam" id="PF10127">
    <property type="entry name" value="RlaP"/>
    <property type="match status" value="1"/>
</dbReference>
<dbReference type="PANTHER" id="PTHR38730:SF1">
    <property type="entry name" value="SLL7028 PROTEIN"/>
    <property type="match status" value="1"/>
</dbReference>
<evidence type="ECO:0008006" key="3">
    <source>
        <dbReference type="Google" id="ProtNLM"/>
    </source>
</evidence>
<evidence type="ECO:0000313" key="1">
    <source>
        <dbReference type="EMBL" id="KAA0596117.1"/>
    </source>
</evidence>